<dbReference type="RefSeq" id="WP_336917566.1">
    <property type="nucleotide sequence ID" value="NZ_JBANRN010000002.1"/>
</dbReference>
<dbReference type="EMBL" id="JBHRSU010000005">
    <property type="protein sequence ID" value="MFC3100305.1"/>
    <property type="molecule type" value="Genomic_DNA"/>
</dbReference>
<protein>
    <submittedName>
        <fullName evidence="1">Uncharacterized protein</fullName>
    </submittedName>
</protein>
<gene>
    <name evidence="1" type="ORF">ACFODK_05300</name>
</gene>
<evidence type="ECO:0000313" key="2">
    <source>
        <dbReference type="Proteomes" id="UP001595378"/>
    </source>
</evidence>
<accession>A0ABV7EG08</accession>
<comment type="caution">
    <text evidence="1">The sequence shown here is derived from an EMBL/GenBank/DDBJ whole genome shotgun (WGS) entry which is preliminary data.</text>
</comment>
<proteinExistence type="predicted"/>
<sequence>MSLSASPARHIAPLIWLGTLLPSALVAAVFAPAADQPAVLYPLGGKDPVEAIGWGKDHGAPFLGLSDWGDAAILHLPSQDAALAALGSGFLPIGVDRGICGGTAQTTERLS</sequence>
<keyword evidence="2" id="KW-1185">Reference proteome</keyword>
<organism evidence="1 2">
    <name type="scientific">Alteraurantiacibacter lauratis</name>
    <dbReference type="NCBI Taxonomy" id="2054627"/>
    <lineage>
        <taxon>Bacteria</taxon>
        <taxon>Pseudomonadati</taxon>
        <taxon>Pseudomonadota</taxon>
        <taxon>Alphaproteobacteria</taxon>
        <taxon>Sphingomonadales</taxon>
        <taxon>Erythrobacteraceae</taxon>
        <taxon>Alteraurantiacibacter</taxon>
    </lineage>
</organism>
<reference evidence="2" key="1">
    <citation type="journal article" date="2019" name="Int. J. Syst. Evol. Microbiol.">
        <title>The Global Catalogue of Microorganisms (GCM) 10K type strain sequencing project: providing services to taxonomists for standard genome sequencing and annotation.</title>
        <authorList>
            <consortium name="The Broad Institute Genomics Platform"/>
            <consortium name="The Broad Institute Genome Sequencing Center for Infectious Disease"/>
            <person name="Wu L."/>
            <person name="Ma J."/>
        </authorList>
    </citation>
    <scope>NUCLEOTIDE SEQUENCE [LARGE SCALE GENOMIC DNA]</scope>
    <source>
        <strain evidence="2">KCTC 52606</strain>
    </source>
</reference>
<dbReference type="Proteomes" id="UP001595378">
    <property type="component" value="Unassembled WGS sequence"/>
</dbReference>
<name>A0ABV7EG08_9SPHN</name>
<evidence type="ECO:0000313" key="1">
    <source>
        <dbReference type="EMBL" id="MFC3100305.1"/>
    </source>
</evidence>